<protein>
    <recommendedName>
        <fullName evidence="4">Porin</fullName>
    </recommendedName>
</protein>
<organism evidence="2 3">
    <name type="scientific">Acinetobacter kookii</name>
    <dbReference type="NCBI Taxonomy" id="1226327"/>
    <lineage>
        <taxon>Bacteria</taxon>
        <taxon>Pseudomonadati</taxon>
        <taxon>Pseudomonadota</taxon>
        <taxon>Gammaproteobacteria</taxon>
        <taxon>Moraxellales</taxon>
        <taxon>Moraxellaceae</taxon>
        <taxon>Acinetobacter</taxon>
    </lineage>
</organism>
<feature type="signal peptide" evidence="1">
    <location>
        <begin position="1"/>
        <end position="20"/>
    </location>
</feature>
<proteinExistence type="predicted"/>
<name>A0A1G6HU14_9GAMM</name>
<dbReference type="Proteomes" id="UP000243468">
    <property type="component" value="Unassembled WGS sequence"/>
</dbReference>
<evidence type="ECO:0008006" key="4">
    <source>
        <dbReference type="Google" id="ProtNLM"/>
    </source>
</evidence>
<reference evidence="3" key="1">
    <citation type="submission" date="2016-09" db="EMBL/GenBank/DDBJ databases">
        <authorList>
            <person name="Varghese N."/>
            <person name="Submissions S."/>
        </authorList>
    </citation>
    <scope>NUCLEOTIDE SEQUENCE [LARGE SCALE GENOMIC DNA]</scope>
    <source>
        <strain evidence="3">ANC 4667</strain>
    </source>
</reference>
<dbReference type="AlphaFoldDB" id="A0A1G6HU14"/>
<dbReference type="RefSeq" id="WP_092819159.1">
    <property type="nucleotide sequence ID" value="NZ_BAABKJ010000001.1"/>
</dbReference>
<dbReference type="STRING" id="1226327.SAMN05421732_102213"/>
<accession>A0A1G6HU14</accession>
<evidence type="ECO:0000313" key="3">
    <source>
        <dbReference type="Proteomes" id="UP000243468"/>
    </source>
</evidence>
<feature type="chain" id="PRO_5017377141" description="Porin" evidence="1">
    <location>
        <begin position="21"/>
        <end position="366"/>
    </location>
</feature>
<keyword evidence="1" id="KW-0732">Signal</keyword>
<keyword evidence="3" id="KW-1185">Reference proteome</keyword>
<dbReference type="EMBL" id="FMYO01000002">
    <property type="protein sequence ID" value="SDB97787.1"/>
    <property type="molecule type" value="Genomic_DNA"/>
</dbReference>
<evidence type="ECO:0000313" key="2">
    <source>
        <dbReference type="EMBL" id="SDB97787.1"/>
    </source>
</evidence>
<dbReference type="OrthoDB" id="6697115at2"/>
<sequence length="366" mass="41403">MKNQSLLFISAAFIISHTYAAPDDLFLQATPAKNKLTTNASLDLVNDTVDFLDLRESEGVQGDAGDYIGAHISAQYQFHPEWSISASYWRREIEFRKDTNTLDSGALGITYFPESLSTDRSNLAFKLSFWGNQADELAKTSPTNVNGRTINEVVVSNPRDTQIQLDTIYTHKIDFMNQVNLFGSLGYSKVKVDELDLMVHLTGNGRDCKANINIDSNNQLTGTPSGRCLIDGLIVRDIDIANYADRFDLDVQKDLNYDAYYAGLGGSWNWRYKQFESQLAYHYQRLWRDNIDDRVANFGNQAIKDNHTIGAKFSYDFTPKLTAYLQGQIFQNNLIGYVPFLYNGVTASRLDKRYGLASIGIQYRAF</sequence>
<evidence type="ECO:0000256" key="1">
    <source>
        <dbReference type="SAM" id="SignalP"/>
    </source>
</evidence>
<gene>
    <name evidence="2" type="ORF">SAMN05421732_102213</name>
</gene>